<evidence type="ECO:0000313" key="1">
    <source>
        <dbReference type="EMBL" id="CAI8039508.1"/>
    </source>
</evidence>
<sequence length="222" mass="25256">MMVTIEDGEQREELRESLWYKKSENGGELLHIQVLGAMNAPRGIAIANQDKNQFLLRLVNEQKAYVGPLSDGALREIFGVDLRVSDVLSAIFANPFLDGRTANFISVESSGAKFIIKRPGVQNGHMETITFFIREDEPRVTEWHIHDENGTLEQRATFADYREVSGILRPHKVEIERPLEQTRVAVKIAKVELNVEIKDSKFDPEPYLGEDIEIIPLSELRE</sequence>
<dbReference type="Pfam" id="PF14125">
    <property type="entry name" value="DUF4292"/>
    <property type="match status" value="1"/>
</dbReference>
<dbReference type="EMBL" id="CASHTH010003044">
    <property type="protein sequence ID" value="CAI8039508.1"/>
    <property type="molecule type" value="Genomic_DNA"/>
</dbReference>
<dbReference type="InterPro" id="IPR025634">
    <property type="entry name" value="DUF4292"/>
</dbReference>
<dbReference type="Proteomes" id="UP001174909">
    <property type="component" value="Unassembled WGS sequence"/>
</dbReference>
<evidence type="ECO:0008006" key="3">
    <source>
        <dbReference type="Google" id="ProtNLM"/>
    </source>
</evidence>
<keyword evidence="2" id="KW-1185">Reference proteome</keyword>
<protein>
    <recommendedName>
        <fullName evidence="3">DUF4292 domain-containing protein</fullName>
    </recommendedName>
</protein>
<accession>A0AA35T109</accession>
<dbReference type="AlphaFoldDB" id="A0AA35T109"/>
<organism evidence="1 2">
    <name type="scientific">Geodia barretti</name>
    <name type="common">Barrett's horny sponge</name>
    <dbReference type="NCBI Taxonomy" id="519541"/>
    <lineage>
        <taxon>Eukaryota</taxon>
        <taxon>Metazoa</taxon>
        <taxon>Porifera</taxon>
        <taxon>Demospongiae</taxon>
        <taxon>Heteroscleromorpha</taxon>
        <taxon>Tetractinellida</taxon>
        <taxon>Astrophorina</taxon>
        <taxon>Geodiidae</taxon>
        <taxon>Geodia</taxon>
    </lineage>
</organism>
<evidence type="ECO:0000313" key="2">
    <source>
        <dbReference type="Proteomes" id="UP001174909"/>
    </source>
</evidence>
<dbReference type="Gene3D" id="2.50.20.10">
    <property type="entry name" value="Lipoprotein localisation LolA/LolB/LppX"/>
    <property type="match status" value="1"/>
</dbReference>
<reference evidence="1" key="1">
    <citation type="submission" date="2023-03" db="EMBL/GenBank/DDBJ databases">
        <authorList>
            <person name="Steffen K."/>
            <person name="Cardenas P."/>
        </authorList>
    </citation>
    <scope>NUCLEOTIDE SEQUENCE</scope>
</reference>
<gene>
    <name evidence="1" type="ORF">GBAR_LOCUS21973</name>
</gene>
<proteinExistence type="predicted"/>
<comment type="caution">
    <text evidence="1">The sequence shown here is derived from an EMBL/GenBank/DDBJ whole genome shotgun (WGS) entry which is preliminary data.</text>
</comment>
<name>A0AA35T109_GEOBA</name>